<dbReference type="AlphaFoldDB" id="A0A329CE65"/>
<feature type="compositionally biased region" description="Basic and acidic residues" evidence="2">
    <location>
        <begin position="12"/>
        <end position="21"/>
    </location>
</feature>
<evidence type="ECO:0000256" key="2">
    <source>
        <dbReference type="SAM" id="MobiDB-lite"/>
    </source>
</evidence>
<proteinExistence type="predicted"/>
<name>A0A329CE65_9BURK</name>
<evidence type="ECO:0000256" key="1">
    <source>
        <dbReference type="SAM" id="Coils"/>
    </source>
</evidence>
<evidence type="ECO:0000313" key="4">
    <source>
        <dbReference type="Proteomes" id="UP000248918"/>
    </source>
</evidence>
<evidence type="ECO:0000313" key="3">
    <source>
        <dbReference type="EMBL" id="RAS32042.1"/>
    </source>
</evidence>
<dbReference type="Proteomes" id="UP000248918">
    <property type="component" value="Unassembled WGS sequence"/>
</dbReference>
<dbReference type="RefSeq" id="WP_111932290.1">
    <property type="nucleotide sequence ID" value="NZ_CADFFP010000009.1"/>
</dbReference>
<dbReference type="EMBL" id="QLTK01000008">
    <property type="protein sequence ID" value="RAS32042.1"/>
    <property type="molecule type" value="Genomic_DNA"/>
</dbReference>
<feature type="compositionally biased region" description="Polar residues" evidence="2">
    <location>
        <begin position="1"/>
        <end position="10"/>
    </location>
</feature>
<sequence>MSNTEANSNAAHFEEKARDAHAAHIEAVEQHEDALRERESGPYKVFIDAEARLDTLYAQIEEQERVVRDSDAQFRTGASDGSDETFRKLEDLLSAKRQAEDRLRVLRAMLEPVERGLVEQCLAASHAIDRVNETAAAVQKARAEDVAYGVLARFSAVLEQAVSVGGYAILRQALDAMPGAPDQSPEALELAALHRGMLTQADVHALTRGGRVPPGLAVLIRRLLDGDATVAGMLRHRRLTSALADRALRGICERALKPATAQETP</sequence>
<accession>A0A329CE65</accession>
<feature type="region of interest" description="Disordered" evidence="2">
    <location>
        <begin position="1"/>
        <end position="21"/>
    </location>
</feature>
<protein>
    <submittedName>
        <fullName evidence="3">Uncharacterized protein</fullName>
    </submittedName>
</protein>
<comment type="caution">
    <text evidence="3">The sequence shown here is derived from an EMBL/GenBank/DDBJ whole genome shotgun (WGS) entry which is preliminary data.</text>
</comment>
<feature type="coiled-coil region" evidence="1">
    <location>
        <begin position="46"/>
        <end position="109"/>
    </location>
</feature>
<organism evidence="3 4">
    <name type="scientific">Paraburkholderia bryophila</name>
    <dbReference type="NCBI Taxonomy" id="420952"/>
    <lineage>
        <taxon>Bacteria</taxon>
        <taxon>Pseudomonadati</taxon>
        <taxon>Pseudomonadota</taxon>
        <taxon>Betaproteobacteria</taxon>
        <taxon>Burkholderiales</taxon>
        <taxon>Burkholderiaceae</taxon>
        <taxon>Paraburkholderia</taxon>
    </lineage>
</organism>
<gene>
    <name evidence="3" type="ORF">BX591_108149</name>
</gene>
<keyword evidence="1" id="KW-0175">Coiled coil</keyword>
<reference evidence="3 4" key="1">
    <citation type="submission" date="2018-06" db="EMBL/GenBank/DDBJ databases">
        <title>Genomic Encyclopedia of Type Strains, Phase III (KMG-III): the genomes of soil and plant-associated and newly described type strains.</title>
        <authorList>
            <person name="Whitman W."/>
        </authorList>
    </citation>
    <scope>NUCLEOTIDE SEQUENCE [LARGE SCALE GENOMIC DNA]</scope>
    <source>
        <strain evidence="3 4">LMG 23644</strain>
    </source>
</reference>